<sequence length="74" mass="8291">MRLGEAAEASRRQMPINTVDRLNEGGPTFFEQLASHLFDQPKETIGANWPVNSLTRPKRHMGRLAHGWPGHTDG</sequence>
<comment type="caution">
    <text evidence="1">The sequence shown here is derived from an EMBL/GenBank/DDBJ whole genome shotgun (WGS) entry which is preliminary data.</text>
</comment>
<accession>A0AAD3Y8E7</accession>
<organism evidence="1 2">
    <name type="scientific">Nepenthes gracilis</name>
    <name type="common">Slender pitcher plant</name>
    <dbReference type="NCBI Taxonomy" id="150966"/>
    <lineage>
        <taxon>Eukaryota</taxon>
        <taxon>Viridiplantae</taxon>
        <taxon>Streptophyta</taxon>
        <taxon>Embryophyta</taxon>
        <taxon>Tracheophyta</taxon>
        <taxon>Spermatophyta</taxon>
        <taxon>Magnoliopsida</taxon>
        <taxon>eudicotyledons</taxon>
        <taxon>Gunneridae</taxon>
        <taxon>Pentapetalae</taxon>
        <taxon>Caryophyllales</taxon>
        <taxon>Nepenthaceae</taxon>
        <taxon>Nepenthes</taxon>
    </lineage>
</organism>
<proteinExistence type="predicted"/>
<evidence type="ECO:0000313" key="1">
    <source>
        <dbReference type="EMBL" id="GMH31635.1"/>
    </source>
</evidence>
<evidence type="ECO:0000313" key="2">
    <source>
        <dbReference type="Proteomes" id="UP001279734"/>
    </source>
</evidence>
<name>A0AAD3Y8E7_NEPGR</name>
<gene>
    <name evidence="1" type="ORF">Nepgr_033479</name>
</gene>
<reference evidence="1" key="1">
    <citation type="submission" date="2023-05" db="EMBL/GenBank/DDBJ databases">
        <title>Nepenthes gracilis genome sequencing.</title>
        <authorList>
            <person name="Fukushima K."/>
        </authorList>
    </citation>
    <scope>NUCLEOTIDE SEQUENCE</scope>
    <source>
        <strain evidence="1">SING2019-196</strain>
    </source>
</reference>
<dbReference type="AlphaFoldDB" id="A0AAD3Y8E7"/>
<protein>
    <submittedName>
        <fullName evidence="1">Uncharacterized protein</fullName>
    </submittedName>
</protein>
<dbReference type="EMBL" id="BSYO01000040">
    <property type="protein sequence ID" value="GMH31635.1"/>
    <property type="molecule type" value="Genomic_DNA"/>
</dbReference>
<dbReference type="Proteomes" id="UP001279734">
    <property type="component" value="Unassembled WGS sequence"/>
</dbReference>
<keyword evidence="2" id="KW-1185">Reference proteome</keyword>